<sequence>MLYETNARVHDNGRHLDLSQYICIGLIILISFLLLIYILFVRCRYLRRRTCSKCGQRVQVTGRERIEGFWQRVWHDTCWRERTGTTAAEEGRGAPRRVHARTASDSGQTLVSPRRVGSYKGSPLASPTWTTTSPASYSPVNVTLGDKGLPSAPASTARPCTGNAASPPIPPAQLNQAVSQIRHDTPLLYPNSNSAVATTQIPHAGPNIPYGTPFLILNPPLLPPPRGTSMYVDPYIPRHSFRTTTPPRQMATIHEGPAHAVPPVTPPLRAHVSQEAVPVMGSHTLGQTTQMGTSRGEVQAVLSIVPPRESSRAGVAM</sequence>
<accession>A0AA38H957</accession>
<keyword evidence="4" id="KW-1185">Reference proteome</keyword>
<dbReference type="GeneID" id="77732375"/>
<proteinExistence type="predicted"/>
<feature type="region of interest" description="Disordered" evidence="1">
    <location>
        <begin position="85"/>
        <end position="132"/>
    </location>
</feature>
<organism evidence="3 4">
    <name type="scientific">Dioszegia hungarica</name>
    <dbReference type="NCBI Taxonomy" id="4972"/>
    <lineage>
        <taxon>Eukaryota</taxon>
        <taxon>Fungi</taxon>
        <taxon>Dikarya</taxon>
        <taxon>Basidiomycota</taxon>
        <taxon>Agaricomycotina</taxon>
        <taxon>Tremellomycetes</taxon>
        <taxon>Tremellales</taxon>
        <taxon>Bulleribasidiaceae</taxon>
        <taxon>Dioszegia</taxon>
    </lineage>
</organism>
<dbReference type="Proteomes" id="UP001164286">
    <property type="component" value="Unassembled WGS sequence"/>
</dbReference>
<keyword evidence="2" id="KW-1133">Transmembrane helix</keyword>
<reference evidence="3" key="1">
    <citation type="journal article" date="2022" name="G3 (Bethesda)">
        <title>High quality genome of the basidiomycete yeast Dioszegia hungarica PDD-24b-2 isolated from cloud water.</title>
        <authorList>
            <person name="Jarrige D."/>
            <person name="Haridas S."/>
            <person name="Bleykasten-Grosshans C."/>
            <person name="Joly M."/>
            <person name="Nadalig T."/>
            <person name="Sancelme M."/>
            <person name="Vuilleumier S."/>
            <person name="Grigoriev I.V."/>
            <person name="Amato P."/>
            <person name="Bringel F."/>
        </authorList>
    </citation>
    <scope>NUCLEOTIDE SEQUENCE</scope>
    <source>
        <strain evidence="3">PDD-24b-2</strain>
    </source>
</reference>
<feature type="transmembrane region" description="Helical" evidence="2">
    <location>
        <begin position="18"/>
        <end position="40"/>
    </location>
</feature>
<evidence type="ECO:0000256" key="1">
    <source>
        <dbReference type="SAM" id="MobiDB-lite"/>
    </source>
</evidence>
<keyword evidence="2" id="KW-0472">Membrane</keyword>
<gene>
    <name evidence="3" type="ORF">MKK02DRAFT_44963</name>
</gene>
<evidence type="ECO:0000313" key="3">
    <source>
        <dbReference type="EMBL" id="KAI9636258.1"/>
    </source>
</evidence>
<comment type="caution">
    <text evidence="3">The sequence shown here is derived from an EMBL/GenBank/DDBJ whole genome shotgun (WGS) entry which is preliminary data.</text>
</comment>
<name>A0AA38H957_9TREE</name>
<dbReference type="RefSeq" id="XP_052946035.1">
    <property type="nucleotide sequence ID" value="XM_053093170.1"/>
</dbReference>
<protein>
    <submittedName>
        <fullName evidence="3">Uncharacterized protein</fullName>
    </submittedName>
</protein>
<feature type="compositionally biased region" description="Low complexity" evidence="1">
    <location>
        <begin position="122"/>
        <end position="132"/>
    </location>
</feature>
<evidence type="ECO:0000256" key="2">
    <source>
        <dbReference type="SAM" id="Phobius"/>
    </source>
</evidence>
<evidence type="ECO:0000313" key="4">
    <source>
        <dbReference type="Proteomes" id="UP001164286"/>
    </source>
</evidence>
<dbReference type="EMBL" id="JAKWFO010000005">
    <property type="protein sequence ID" value="KAI9636258.1"/>
    <property type="molecule type" value="Genomic_DNA"/>
</dbReference>
<dbReference type="AlphaFoldDB" id="A0AA38H957"/>
<keyword evidence="2" id="KW-0812">Transmembrane</keyword>